<proteinExistence type="predicted"/>
<reference evidence="14" key="1">
    <citation type="submission" date="2022-10" db="EMBL/GenBank/DDBJ databases">
        <title>The WGS of Solirubrobacter ginsenosidimutans DSM 21036.</title>
        <authorList>
            <person name="Jiang Z."/>
        </authorList>
    </citation>
    <scope>NUCLEOTIDE SEQUENCE</scope>
    <source>
        <strain evidence="14">DSM 21036</strain>
    </source>
</reference>
<evidence type="ECO:0000256" key="6">
    <source>
        <dbReference type="ARBA" id="ARBA00022679"/>
    </source>
</evidence>
<keyword evidence="9 12" id="KW-1133">Transmembrane helix</keyword>
<keyword evidence="5" id="KW-0597">Phosphoprotein</keyword>
<dbReference type="PROSITE" id="PS50109">
    <property type="entry name" value="HIS_KIN"/>
    <property type="match status" value="1"/>
</dbReference>
<sequence length="506" mass="53290">MRVKSLAGRLLLLQLTVVAVTVAAGALITVLVARERTETAARDRSLTIARTVAALPDLPPALKSDDPSRTLQPLTERVRKVARVDFITIMRPDGVRYTHPNPRLIGQHFVGTYAPAAQGRTITETTKGTLGQSVRAVVPVRDGGRVVALVAVGVLTDAIGEEVAALLPGLLSLAAVILLIGSLLSLLLARRVKRQTLGLEPQEITTLYAHHDATLHALREGVVVFDESGRPALVNDHAQRLLGPDLATLEPGELKDDAPLIAGDRVLLASSRAVERDGRRVGTVVTLRDRTEVETLARELGAVTALADALRAQTHEAANRLHVIAGLVELGRTEEAIELAGSEAASAQDLLGHLGEGIEEPVLVALLLGKTATARERGVTLRVRPGARLCSGFPPTELATIVGNLVDNALEALGPDREGTVTVTLADDGDHATIEVRDDGPGLPPDTDIFEPGVTTKPAGPVGRGLGLALVKRAATKLGGTVEARTEDGAVFTVRLPHAQLPALTR</sequence>
<dbReference type="SMART" id="SM00387">
    <property type="entry name" value="HATPase_c"/>
    <property type="match status" value="1"/>
</dbReference>
<evidence type="ECO:0000256" key="3">
    <source>
        <dbReference type="ARBA" id="ARBA00012438"/>
    </source>
</evidence>
<keyword evidence="6" id="KW-0808">Transferase</keyword>
<evidence type="ECO:0000256" key="8">
    <source>
        <dbReference type="ARBA" id="ARBA00022777"/>
    </source>
</evidence>
<dbReference type="SUPFAM" id="SSF55874">
    <property type="entry name" value="ATPase domain of HSP90 chaperone/DNA topoisomerase II/histidine kinase"/>
    <property type="match status" value="1"/>
</dbReference>
<evidence type="ECO:0000256" key="9">
    <source>
        <dbReference type="ARBA" id="ARBA00022989"/>
    </source>
</evidence>
<dbReference type="Pfam" id="PF17203">
    <property type="entry name" value="sCache_3_2"/>
    <property type="match status" value="1"/>
</dbReference>
<evidence type="ECO:0000256" key="4">
    <source>
        <dbReference type="ARBA" id="ARBA00022475"/>
    </source>
</evidence>
<dbReference type="Proteomes" id="UP001149140">
    <property type="component" value="Unassembled WGS sequence"/>
</dbReference>
<dbReference type="SUPFAM" id="SSF103190">
    <property type="entry name" value="Sensory domain-like"/>
    <property type="match status" value="1"/>
</dbReference>
<accession>A0A9X3MYI8</accession>
<keyword evidence="4" id="KW-1003">Cell membrane</keyword>
<keyword evidence="8 14" id="KW-0418">Kinase</keyword>
<dbReference type="InterPro" id="IPR005467">
    <property type="entry name" value="His_kinase_dom"/>
</dbReference>
<dbReference type="Gene3D" id="1.10.287.130">
    <property type="match status" value="1"/>
</dbReference>
<keyword evidence="15" id="KW-1185">Reference proteome</keyword>
<dbReference type="AlphaFoldDB" id="A0A9X3MYI8"/>
<organism evidence="14 15">
    <name type="scientific">Solirubrobacter ginsenosidimutans</name>
    <dbReference type="NCBI Taxonomy" id="490573"/>
    <lineage>
        <taxon>Bacteria</taxon>
        <taxon>Bacillati</taxon>
        <taxon>Actinomycetota</taxon>
        <taxon>Thermoleophilia</taxon>
        <taxon>Solirubrobacterales</taxon>
        <taxon>Solirubrobacteraceae</taxon>
        <taxon>Solirubrobacter</taxon>
    </lineage>
</organism>
<evidence type="ECO:0000313" key="14">
    <source>
        <dbReference type="EMBL" id="MDA0163492.1"/>
    </source>
</evidence>
<evidence type="ECO:0000256" key="12">
    <source>
        <dbReference type="SAM" id="Phobius"/>
    </source>
</evidence>
<evidence type="ECO:0000256" key="7">
    <source>
        <dbReference type="ARBA" id="ARBA00022692"/>
    </source>
</evidence>
<dbReference type="PANTHER" id="PTHR45436:SF5">
    <property type="entry name" value="SENSOR HISTIDINE KINASE TRCS"/>
    <property type="match status" value="1"/>
</dbReference>
<name>A0A9X3MYI8_9ACTN</name>
<dbReference type="InterPro" id="IPR050428">
    <property type="entry name" value="TCS_sensor_his_kinase"/>
</dbReference>
<dbReference type="Gene3D" id="3.30.450.20">
    <property type="entry name" value="PAS domain"/>
    <property type="match status" value="2"/>
</dbReference>
<dbReference type="PRINTS" id="PR00344">
    <property type="entry name" value="BCTRLSENSOR"/>
</dbReference>
<dbReference type="GO" id="GO:0000160">
    <property type="term" value="P:phosphorelay signal transduction system"/>
    <property type="evidence" value="ECO:0007669"/>
    <property type="project" value="UniProtKB-KW"/>
</dbReference>
<comment type="catalytic activity">
    <reaction evidence="1">
        <text>ATP + protein L-histidine = ADP + protein N-phospho-L-histidine.</text>
        <dbReference type="EC" id="2.7.13.3"/>
    </reaction>
</comment>
<gene>
    <name evidence="14" type="ORF">OM076_24680</name>
</gene>
<dbReference type="Pfam" id="PF02518">
    <property type="entry name" value="HATPase_c"/>
    <property type="match status" value="1"/>
</dbReference>
<evidence type="ECO:0000256" key="11">
    <source>
        <dbReference type="ARBA" id="ARBA00023136"/>
    </source>
</evidence>
<dbReference type="InterPro" id="IPR003594">
    <property type="entry name" value="HATPase_dom"/>
</dbReference>
<evidence type="ECO:0000256" key="2">
    <source>
        <dbReference type="ARBA" id="ARBA00004651"/>
    </source>
</evidence>
<dbReference type="GO" id="GO:0005886">
    <property type="term" value="C:plasma membrane"/>
    <property type="evidence" value="ECO:0007669"/>
    <property type="project" value="UniProtKB-SubCell"/>
</dbReference>
<keyword evidence="7 12" id="KW-0812">Transmembrane</keyword>
<evidence type="ECO:0000259" key="13">
    <source>
        <dbReference type="PROSITE" id="PS50109"/>
    </source>
</evidence>
<dbReference type="EC" id="2.7.13.3" evidence="3"/>
<feature type="domain" description="Histidine kinase" evidence="13">
    <location>
        <begin position="395"/>
        <end position="500"/>
    </location>
</feature>
<keyword evidence="11 12" id="KW-0472">Membrane</keyword>
<evidence type="ECO:0000256" key="5">
    <source>
        <dbReference type="ARBA" id="ARBA00022553"/>
    </source>
</evidence>
<dbReference type="Gene3D" id="3.30.565.10">
    <property type="entry name" value="Histidine kinase-like ATPase, C-terminal domain"/>
    <property type="match status" value="1"/>
</dbReference>
<dbReference type="InterPro" id="IPR036890">
    <property type="entry name" value="HATPase_C_sf"/>
</dbReference>
<evidence type="ECO:0000256" key="10">
    <source>
        <dbReference type="ARBA" id="ARBA00023012"/>
    </source>
</evidence>
<protein>
    <recommendedName>
        <fullName evidence="3">histidine kinase</fullName>
        <ecNumber evidence="3">2.7.13.3</ecNumber>
    </recommendedName>
</protein>
<evidence type="ECO:0000313" key="15">
    <source>
        <dbReference type="Proteomes" id="UP001149140"/>
    </source>
</evidence>
<feature type="transmembrane region" description="Helical" evidence="12">
    <location>
        <begin position="165"/>
        <end position="189"/>
    </location>
</feature>
<comment type="caution">
    <text evidence="14">The sequence shown here is derived from an EMBL/GenBank/DDBJ whole genome shotgun (WGS) entry which is preliminary data.</text>
</comment>
<dbReference type="InterPro" id="IPR004358">
    <property type="entry name" value="Sig_transdc_His_kin-like_C"/>
</dbReference>
<dbReference type="EMBL" id="JAPDOD010000025">
    <property type="protein sequence ID" value="MDA0163492.1"/>
    <property type="molecule type" value="Genomic_DNA"/>
</dbReference>
<comment type="subcellular location">
    <subcellularLocation>
        <location evidence="2">Cell membrane</location>
        <topology evidence="2">Multi-pass membrane protein</topology>
    </subcellularLocation>
</comment>
<evidence type="ECO:0000256" key="1">
    <source>
        <dbReference type="ARBA" id="ARBA00000085"/>
    </source>
</evidence>
<dbReference type="InterPro" id="IPR033463">
    <property type="entry name" value="sCache_3"/>
</dbReference>
<dbReference type="GO" id="GO:0004673">
    <property type="term" value="F:protein histidine kinase activity"/>
    <property type="evidence" value="ECO:0007669"/>
    <property type="project" value="UniProtKB-EC"/>
</dbReference>
<dbReference type="PANTHER" id="PTHR45436">
    <property type="entry name" value="SENSOR HISTIDINE KINASE YKOH"/>
    <property type="match status" value="1"/>
</dbReference>
<keyword evidence="10" id="KW-0902">Two-component regulatory system</keyword>
<dbReference type="RefSeq" id="WP_270042737.1">
    <property type="nucleotide sequence ID" value="NZ_JAPDOD010000025.1"/>
</dbReference>
<dbReference type="InterPro" id="IPR029151">
    <property type="entry name" value="Sensor-like_sf"/>
</dbReference>